<evidence type="ECO:0000259" key="10">
    <source>
        <dbReference type="Pfam" id="PF00535"/>
    </source>
</evidence>
<feature type="domain" description="Glycosyltransferase 2-like" evidence="10">
    <location>
        <begin position="4"/>
        <end position="115"/>
    </location>
</feature>
<dbReference type="Gene3D" id="3.90.550.10">
    <property type="entry name" value="Spore Coat Polysaccharide Biosynthesis Protein SpsA, Chain A"/>
    <property type="match status" value="1"/>
</dbReference>
<dbReference type="GO" id="GO:0005886">
    <property type="term" value="C:plasma membrane"/>
    <property type="evidence" value="ECO:0007669"/>
    <property type="project" value="UniProtKB-SubCell"/>
</dbReference>
<dbReference type="NCBIfam" id="TIGR04283">
    <property type="entry name" value="glyco_like_mftF"/>
    <property type="match status" value="1"/>
</dbReference>
<evidence type="ECO:0000256" key="8">
    <source>
        <dbReference type="ARBA" id="ARBA00038120"/>
    </source>
</evidence>
<dbReference type="InterPro" id="IPR026461">
    <property type="entry name" value="Trfase_2_rSAM/seldom_assoc"/>
</dbReference>
<comment type="pathway">
    <text evidence="7">Carotenoid biosynthesis; staphyloxanthin biosynthesis; staphyloxanthin from farnesyl diphosphate: step 4/5.</text>
</comment>
<dbReference type="PANTHER" id="PTHR43646">
    <property type="entry name" value="GLYCOSYLTRANSFERASE"/>
    <property type="match status" value="1"/>
</dbReference>
<dbReference type="KEGG" id="rub:GBA63_08505"/>
<keyword evidence="4 11" id="KW-0808">Transferase</keyword>
<evidence type="ECO:0000256" key="2">
    <source>
        <dbReference type="ARBA" id="ARBA00022475"/>
    </source>
</evidence>
<dbReference type="CDD" id="cd02522">
    <property type="entry name" value="GT_2_like_a"/>
    <property type="match status" value="1"/>
</dbReference>
<comment type="function">
    <text evidence="6">Catalyzes the glycosylation of 4,4'-diaponeurosporenoate, i.e. the esterification of glucose at the C1'' position with the carboxyl group of 4,4'-diaponeurosporenic acid, to form glycosyl-4,4'-diaponeurosporenoate. This is a step in the biosynthesis of staphyloxanthin, an orange pigment present in most staphylococci strains.</text>
</comment>
<evidence type="ECO:0000256" key="4">
    <source>
        <dbReference type="ARBA" id="ARBA00022679"/>
    </source>
</evidence>
<dbReference type="RefSeq" id="WP_166175247.1">
    <property type="nucleotide sequence ID" value="NZ_CP045119.1"/>
</dbReference>
<dbReference type="GO" id="GO:0016757">
    <property type="term" value="F:glycosyltransferase activity"/>
    <property type="evidence" value="ECO:0007669"/>
    <property type="project" value="UniProtKB-KW"/>
</dbReference>
<accession>A0A6G8Q882</accession>
<keyword evidence="12" id="KW-1185">Reference proteome</keyword>
<dbReference type="InterPro" id="IPR029044">
    <property type="entry name" value="Nucleotide-diphossugar_trans"/>
</dbReference>
<dbReference type="SUPFAM" id="SSF53448">
    <property type="entry name" value="Nucleotide-diphospho-sugar transferases"/>
    <property type="match status" value="1"/>
</dbReference>
<proteinExistence type="inferred from homology"/>
<protein>
    <recommendedName>
        <fullName evidence="9">4,4'-diaponeurosporenoate glycosyltransferase</fullName>
    </recommendedName>
</protein>
<reference evidence="11 12" key="1">
    <citation type="submission" date="2019-10" db="EMBL/GenBank/DDBJ databases">
        <title>Rubrobacter sp nov SCSIO 52090 isolated from a deep-sea sediment in the South China Sea.</title>
        <authorList>
            <person name="Chen R.W."/>
        </authorList>
    </citation>
    <scope>NUCLEOTIDE SEQUENCE [LARGE SCALE GENOMIC DNA]</scope>
    <source>
        <strain evidence="11 12">SCSIO 52909</strain>
    </source>
</reference>
<name>A0A6G8Q882_9ACTN</name>
<keyword evidence="5" id="KW-0472">Membrane</keyword>
<evidence type="ECO:0000256" key="3">
    <source>
        <dbReference type="ARBA" id="ARBA00022676"/>
    </source>
</evidence>
<evidence type="ECO:0000313" key="11">
    <source>
        <dbReference type="EMBL" id="QIN82681.1"/>
    </source>
</evidence>
<dbReference type="InterPro" id="IPR001173">
    <property type="entry name" value="Glyco_trans_2-like"/>
</dbReference>
<keyword evidence="2" id="KW-1003">Cell membrane</keyword>
<dbReference type="Pfam" id="PF00535">
    <property type="entry name" value="Glycos_transf_2"/>
    <property type="match status" value="1"/>
</dbReference>
<dbReference type="PANTHER" id="PTHR43646:SF2">
    <property type="entry name" value="GLYCOSYLTRANSFERASE 2-LIKE DOMAIN-CONTAINING PROTEIN"/>
    <property type="match status" value="1"/>
</dbReference>
<dbReference type="EMBL" id="CP045119">
    <property type="protein sequence ID" value="QIN82681.1"/>
    <property type="molecule type" value="Genomic_DNA"/>
</dbReference>
<comment type="similarity">
    <text evidence="8">Belongs to the glycosyltransferase 2 family. CrtQ subfamily.</text>
</comment>
<evidence type="ECO:0000256" key="9">
    <source>
        <dbReference type="ARBA" id="ARBA00040345"/>
    </source>
</evidence>
<gene>
    <name evidence="11" type="ORF">GBA63_08505</name>
</gene>
<dbReference type="Proteomes" id="UP000501452">
    <property type="component" value="Chromosome"/>
</dbReference>
<evidence type="ECO:0000256" key="6">
    <source>
        <dbReference type="ARBA" id="ARBA00037281"/>
    </source>
</evidence>
<sequence length="222" mass="24122">MKLSVIIPTLNEEASIGDLLERLIAAPNVHEIIVSDGGSTDGTVGLVSPRARLVVGGPGRGPQLGRGADAATGDVLLFLHADVLPPADVAAQISGALRAGFVGGNFRLRYPGGGLLGRWLELLAPIYRRLPRYYGDSGIFVRRDVYEACGGFPHIPVMEDVIFVRRMEAAGRTAYLPGPMVSASRRWKERQIQTLLLWGLMQTAFALGATPWRLARFYRSRT</sequence>
<keyword evidence="3" id="KW-0328">Glycosyltransferase</keyword>
<dbReference type="AlphaFoldDB" id="A0A6G8Q882"/>
<evidence type="ECO:0000256" key="7">
    <source>
        <dbReference type="ARBA" id="ARBA00037904"/>
    </source>
</evidence>
<organism evidence="11 12">
    <name type="scientific">Rubrobacter tropicus</name>
    <dbReference type="NCBI Taxonomy" id="2653851"/>
    <lineage>
        <taxon>Bacteria</taxon>
        <taxon>Bacillati</taxon>
        <taxon>Actinomycetota</taxon>
        <taxon>Rubrobacteria</taxon>
        <taxon>Rubrobacterales</taxon>
        <taxon>Rubrobacteraceae</taxon>
        <taxon>Rubrobacter</taxon>
    </lineage>
</organism>
<evidence type="ECO:0000256" key="1">
    <source>
        <dbReference type="ARBA" id="ARBA00004236"/>
    </source>
</evidence>
<evidence type="ECO:0000313" key="12">
    <source>
        <dbReference type="Proteomes" id="UP000501452"/>
    </source>
</evidence>
<comment type="subcellular location">
    <subcellularLocation>
        <location evidence="1">Cell membrane</location>
    </subcellularLocation>
</comment>
<evidence type="ECO:0000256" key="5">
    <source>
        <dbReference type="ARBA" id="ARBA00023136"/>
    </source>
</evidence>